<evidence type="ECO:0000256" key="1">
    <source>
        <dbReference type="SAM" id="SignalP"/>
    </source>
</evidence>
<sequence length="331" mass="33643">MFKPSFIAAALSVAAFGAQAEGMLALTNKNQLVQFDSGNTAAGTVIDITGLNLAVGERLLGLDQRPVTGDLYTLSSAGRLFTLSATTGAATFAGSLRADATLGASNTAFTGLSGQSFGFDFNPVPDLGQSLPSLRVVSNTGQNLRINVNGANAGLVRVDTPINVVVANPNGTSPSVVASAYTNNDRDASTGTSLYAIDARGDALYQQVNANGGQLSYVADLKMLDMAMGLGALVGVNTTSVSSFDVSASGIAYASLTDEFTGDNWLFSVNLSGQQPSLTYLGLFGQAGVSLGSAVIGLTVTTAAPVPEPTGMALSLAALGLIGLGLRRRMV</sequence>
<keyword evidence="1" id="KW-0732">Signal</keyword>
<gene>
    <name evidence="3" type="ORF">EV672_101462</name>
</gene>
<dbReference type="InterPro" id="IPR025507">
    <property type="entry name" value="DUF4394"/>
</dbReference>
<dbReference type="Proteomes" id="UP000294593">
    <property type="component" value="Unassembled WGS sequence"/>
</dbReference>
<evidence type="ECO:0000313" key="3">
    <source>
        <dbReference type="EMBL" id="TDP88316.1"/>
    </source>
</evidence>
<dbReference type="Pfam" id="PF14339">
    <property type="entry name" value="DUF4394"/>
    <property type="match status" value="1"/>
</dbReference>
<dbReference type="EMBL" id="SNXW01000001">
    <property type="protein sequence ID" value="TDP88316.1"/>
    <property type="molecule type" value="Genomic_DNA"/>
</dbReference>
<keyword evidence="4" id="KW-1185">Reference proteome</keyword>
<feature type="chain" id="PRO_5020377865" evidence="1">
    <location>
        <begin position="21"/>
        <end position="331"/>
    </location>
</feature>
<evidence type="ECO:0000313" key="4">
    <source>
        <dbReference type="Proteomes" id="UP000294593"/>
    </source>
</evidence>
<protein>
    <submittedName>
        <fullName evidence="3">Putative secreted protein with PEP-CTERM sorting signal</fullName>
    </submittedName>
</protein>
<dbReference type="RefSeq" id="WP_166643416.1">
    <property type="nucleotide sequence ID" value="NZ_SNXW01000001.1"/>
</dbReference>
<proteinExistence type="predicted"/>
<comment type="caution">
    <text evidence="3">The sequence shown here is derived from an EMBL/GenBank/DDBJ whole genome shotgun (WGS) entry which is preliminary data.</text>
</comment>
<reference evidence="3 4" key="1">
    <citation type="submission" date="2019-03" db="EMBL/GenBank/DDBJ databases">
        <title>Genomic Encyclopedia of Type Strains, Phase IV (KMG-IV): sequencing the most valuable type-strain genomes for metagenomic binning, comparative biology and taxonomic classification.</title>
        <authorList>
            <person name="Goeker M."/>
        </authorList>
    </citation>
    <scope>NUCLEOTIDE SEQUENCE [LARGE SCALE GENOMIC DNA]</scope>
    <source>
        <strain evidence="3 4">DSM 11901</strain>
    </source>
</reference>
<evidence type="ECO:0000259" key="2">
    <source>
        <dbReference type="Pfam" id="PF14339"/>
    </source>
</evidence>
<organism evidence="3 4">
    <name type="scientific">Aquabacterium commune</name>
    <dbReference type="NCBI Taxonomy" id="70586"/>
    <lineage>
        <taxon>Bacteria</taxon>
        <taxon>Pseudomonadati</taxon>
        <taxon>Pseudomonadota</taxon>
        <taxon>Betaproteobacteria</taxon>
        <taxon>Burkholderiales</taxon>
        <taxon>Aquabacterium</taxon>
    </lineage>
</organism>
<dbReference type="AlphaFoldDB" id="A0A4R6RQZ1"/>
<accession>A0A4R6RQZ1</accession>
<name>A0A4R6RQZ1_9BURK</name>
<feature type="signal peptide" evidence="1">
    <location>
        <begin position="1"/>
        <end position="20"/>
    </location>
</feature>
<feature type="domain" description="DUF4394" evidence="2">
    <location>
        <begin position="31"/>
        <end position="274"/>
    </location>
</feature>